<keyword evidence="4 6" id="KW-0238">DNA-binding</keyword>
<evidence type="ECO:0000256" key="1">
    <source>
        <dbReference type="ARBA" id="ARBA00002190"/>
    </source>
</evidence>
<evidence type="ECO:0000256" key="4">
    <source>
        <dbReference type="ARBA" id="ARBA00023125"/>
    </source>
</evidence>
<dbReference type="GO" id="GO:0004803">
    <property type="term" value="F:transposase activity"/>
    <property type="evidence" value="ECO:0007669"/>
    <property type="project" value="UniProtKB-UniRule"/>
</dbReference>
<evidence type="ECO:0000256" key="2">
    <source>
        <dbReference type="ARBA" id="ARBA00010961"/>
    </source>
</evidence>
<dbReference type="AlphaFoldDB" id="A0A1H8K0T5"/>
<keyword evidence="5 6" id="KW-0233">DNA recombination</keyword>
<dbReference type="GO" id="GO:0003677">
    <property type="term" value="F:DNA binding"/>
    <property type="evidence" value="ECO:0007669"/>
    <property type="project" value="UniProtKB-UniRule"/>
</dbReference>
<protein>
    <recommendedName>
        <fullName evidence="6">Mutator family transposase</fullName>
    </recommendedName>
</protein>
<organism evidence="7 8">
    <name type="scientific">Roseovarius tolerans</name>
    <dbReference type="NCBI Taxonomy" id="74031"/>
    <lineage>
        <taxon>Bacteria</taxon>
        <taxon>Pseudomonadati</taxon>
        <taxon>Pseudomonadota</taxon>
        <taxon>Alphaproteobacteria</taxon>
        <taxon>Rhodobacterales</taxon>
        <taxon>Roseobacteraceae</taxon>
        <taxon>Roseovarius</taxon>
    </lineage>
</organism>
<comment type="similarity">
    <text evidence="2 6">Belongs to the transposase mutator family.</text>
</comment>
<dbReference type="EMBL" id="FOBO01000046">
    <property type="protein sequence ID" value="SEN86401.1"/>
    <property type="molecule type" value="Genomic_DNA"/>
</dbReference>
<comment type="function">
    <text evidence="1 6">Required for the transposition of the insertion element.</text>
</comment>
<evidence type="ECO:0000256" key="3">
    <source>
        <dbReference type="ARBA" id="ARBA00022578"/>
    </source>
</evidence>
<dbReference type="RefSeq" id="WP_074788380.1">
    <property type="nucleotide sequence ID" value="NZ_FOBO01000046.1"/>
</dbReference>
<dbReference type="GO" id="GO:0006313">
    <property type="term" value="P:DNA transposition"/>
    <property type="evidence" value="ECO:0007669"/>
    <property type="project" value="UniProtKB-UniRule"/>
</dbReference>
<gene>
    <name evidence="7" type="ORF">SAMN04488077_1461</name>
</gene>
<evidence type="ECO:0000256" key="5">
    <source>
        <dbReference type="ARBA" id="ARBA00023172"/>
    </source>
</evidence>
<keyword evidence="3 6" id="KW-0815">Transposition</keyword>
<evidence type="ECO:0000313" key="7">
    <source>
        <dbReference type="EMBL" id="SEN86401.1"/>
    </source>
</evidence>
<dbReference type="Pfam" id="PF00872">
    <property type="entry name" value="Transposase_mut"/>
    <property type="match status" value="1"/>
</dbReference>
<keyword evidence="6" id="KW-0814">Transposable element</keyword>
<name>A0A1H8K0T5_9RHOB</name>
<evidence type="ECO:0000313" key="8">
    <source>
        <dbReference type="Proteomes" id="UP000182160"/>
    </source>
</evidence>
<proteinExistence type="inferred from homology"/>
<dbReference type="InterPro" id="IPR001207">
    <property type="entry name" value="Transposase_mutator"/>
</dbReference>
<dbReference type="PANTHER" id="PTHR33217:SF9">
    <property type="entry name" value="MUTATOR FAMILY TRANSPOSASE"/>
    <property type="match status" value="1"/>
</dbReference>
<dbReference type="PANTHER" id="PTHR33217">
    <property type="entry name" value="TRANSPOSASE FOR INSERTION SEQUENCE ELEMENT IS1081"/>
    <property type="match status" value="1"/>
</dbReference>
<dbReference type="Proteomes" id="UP000182160">
    <property type="component" value="Unassembled WGS sequence"/>
</dbReference>
<dbReference type="PROSITE" id="PS01007">
    <property type="entry name" value="TRANSPOSASE_MUTATOR"/>
    <property type="match status" value="1"/>
</dbReference>
<evidence type="ECO:0000256" key="6">
    <source>
        <dbReference type="RuleBase" id="RU365089"/>
    </source>
</evidence>
<accession>A0A1H8K0T5</accession>
<dbReference type="NCBIfam" id="NF033543">
    <property type="entry name" value="transpos_IS256"/>
    <property type="match status" value="1"/>
</dbReference>
<reference evidence="7 8" key="1">
    <citation type="submission" date="2016-10" db="EMBL/GenBank/DDBJ databases">
        <authorList>
            <person name="de Groot N.N."/>
        </authorList>
    </citation>
    <scope>NUCLEOTIDE SEQUENCE [LARGE SCALE GENOMIC DNA]</scope>
    <source>
        <strain evidence="7 8">DSM 11457</strain>
    </source>
</reference>
<sequence>MTKNTVIDFAKPSDFSPDPLTDLLRAGAQELLATAVRAEVSEFMGGHAHLLDDEGRQRLVRHGFLPEREVMTGIGKVAVQVPRVRDRGENPDGSKVRFNSSLVPPYLRKAKSVEELLPWLYLKGISTGDFSEALASLVGPDADGLSASTITRLKSTWWEEYEAWRKRDLTAKRYVYIWADGVYFNPRLDDDRQCMLVIIGADEYGDKDVLGIMDGFRENADSWRDLLRSLQKRGLTIAPDLACGDGALGFWTALRDVYPTTKEQRCWVHKMANITGAMPKPLHEKAKAGLQDIWMAATKKEAVVAFDLFVETYGVKYERAVKKLTKDRNVLLTFYDFPAEHWKHIRTTNPIESVFATVRNRTRKTKGCLSRKTALSMVFKLMMSAKKKWRKLSGTNRLPEVIQGVEFKDGIKQLQNAA</sequence>